<reference evidence="1 2" key="1">
    <citation type="submission" date="2016-03" db="EMBL/GenBank/DDBJ databases">
        <title>Whole genome sequencing of Grifola frondosa 9006-11.</title>
        <authorList>
            <person name="Min B."/>
            <person name="Park H."/>
            <person name="Kim J.-G."/>
            <person name="Cho H."/>
            <person name="Oh Y.-L."/>
            <person name="Kong W.-S."/>
            <person name="Choi I.-G."/>
        </authorList>
    </citation>
    <scope>NUCLEOTIDE SEQUENCE [LARGE SCALE GENOMIC DNA]</scope>
    <source>
        <strain evidence="1 2">9006-11</strain>
    </source>
</reference>
<accession>A0A1C7M4J4</accession>
<dbReference type="Proteomes" id="UP000092993">
    <property type="component" value="Unassembled WGS sequence"/>
</dbReference>
<dbReference type="OMA" id="HADSAHC"/>
<evidence type="ECO:0008006" key="3">
    <source>
        <dbReference type="Google" id="ProtNLM"/>
    </source>
</evidence>
<protein>
    <recommendedName>
        <fullName evidence="3">F-box domain-containing protein</fullName>
    </recommendedName>
</protein>
<dbReference type="EMBL" id="LUGG01000011">
    <property type="protein sequence ID" value="OBZ71668.1"/>
    <property type="molecule type" value="Genomic_DNA"/>
</dbReference>
<keyword evidence="2" id="KW-1185">Reference proteome</keyword>
<evidence type="ECO:0000313" key="1">
    <source>
        <dbReference type="EMBL" id="OBZ71668.1"/>
    </source>
</evidence>
<name>A0A1C7M4J4_GRIFR</name>
<dbReference type="PANTHER" id="PTHR33099:SF7">
    <property type="entry name" value="MYND-TYPE DOMAIN-CONTAINING PROTEIN"/>
    <property type="match status" value="1"/>
</dbReference>
<dbReference type="AlphaFoldDB" id="A0A1C7M4J4"/>
<organism evidence="1 2">
    <name type="scientific">Grifola frondosa</name>
    <name type="common">Maitake</name>
    <name type="synonym">Polyporus frondosus</name>
    <dbReference type="NCBI Taxonomy" id="5627"/>
    <lineage>
        <taxon>Eukaryota</taxon>
        <taxon>Fungi</taxon>
        <taxon>Dikarya</taxon>
        <taxon>Basidiomycota</taxon>
        <taxon>Agaricomycotina</taxon>
        <taxon>Agaricomycetes</taxon>
        <taxon>Polyporales</taxon>
        <taxon>Grifolaceae</taxon>
        <taxon>Grifola</taxon>
    </lineage>
</organism>
<evidence type="ECO:0000313" key="2">
    <source>
        <dbReference type="Proteomes" id="UP000092993"/>
    </source>
</evidence>
<sequence>MPRILSAFRYSTYICFHDSPWDIKALRLRLFSYTLTAISIKHADSAHCVSNQFKNHLVVFPSLPEAAVQTLPQTLSSEKPLFCSGTYYLDGDMFLYYGKGNFINNRFDILHHSDEQLKHMCQSVVVDIDHKDPFDKGVRFATSINVSASGLMQVILSSLLTECDQKKVVVAELSTLSISLPGYDSHVQLPEDVECTKMMLGSLVIVLPTNHDGTLALRHSYKEWTFDVSEALSRESNHIAYVAFRSDVEHTFASVKSGHRIAMTYNLWPTRRNIIKILAYLDLQTLLACRTLSRLFMEIIDGSIDLQYVIELAVANCVDHPGATHLPTFERLKALRHKQAAWYEKNLDGFLPRMSINLPRDAVIWDFGGGILVTAYRLYDQPDNLHFTVLDVVYVYSAGPDYQRRRHCLDKSYTQFVMDPAQDVVLLWTHVDDDENDNFFTVLSLSTCTQHSRANTVFFYNPNGTLGIEAKDVNIVGNLVFIACRGSDSMAIVDWMTCVCLNVFPTNQHYGRPLSDSCYISVIGGSVPWLQISAIERKQRDGVDTVELEPIAIYQLPLVYKDVTYTVDWPTSKTSHDYSTRLGSPKPAYLSTTSPVPVMHALRFTFEDAGACVFMYTVQFLEAVKNWKKLQREVVSIPWNTWGPSSTFWFPEDFYDDQVWSSYTWRNALCGYRLMLPNQYIDFNPLSIRRALGRMARPRLRDYESAREGEYVGIFKGTLIRAGNFEEQVVATAPWRCKGTRWVDIPWHMLDEVVVSVYSDDNWRRFLNDSCSVVQSNRKVSSVSLTVLVIDWLIEKNTSK</sequence>
<dbReference type="PANTHER" id="PTHR33099">
    <property type="entry name" value="FE2OG DIOXYGENASE DOMAIN-CONTAINING PROTEIN"/>
    <property type="match status" value="1"/>
</dbReference>
<gene>
    <name evidence="1" type="ORF">A0H81_08880</name>
</gene>
<dbReference type="OrthoDB" id="2797048at2759"/>
<proteinExistence type="predicted"/>
<comment type="caution">
    <text evidence="1">The sequence shown here is derived from an EMBL/GenBank/DDBJ whole genome shotgun (WGS) entry which is preliminary data.</text>
</comment>